<dbReference type="InterPro" id="IPR013783">
    <property type="entry name" value="Ig-like_fold"/>
</dbReference>
<evidence type="ECO:0000256" key="3">
    <source>
        <dbReference type="SAM" id="Phobius"/>
    </source>
</evidence>
<keyword evidence="3" id="KW-0472">Membrane</keyword>
<dbReference type="AlphaFoldDB" id="A0A6P8FUX1"/>
<dbReference type="PANTHER" id="PTHR46708:SF2">
    <property type="entry name" value="FIBRONECTIN TYPE-III DOMAIN-CONTAINING PROTEIN"/>
    <property type="match status" value="1"/>
</dbReference>
<dbReference type="Gene3D" id="2.60.40.10">
    <property type="entry name" value="Immunoglobulins"/>
    <property type="match status" value="4"/>
</dbReference>
<accession>A0A6P8FUX1</accession>
<evidence type="ECO:0000259" key="4">
    <source>
        <dbReference type="PROSITE" id="PS50853"/>
    </source>
</evidence>
<keyword evidence="3" id="KW-1133">Transmembrane helix</keyword>
<sequence length="589" mass="65050">MFPQISVSTPEHRRNKMVYVIDSLQPVTLYAVSVSCVGQHGDWSDWSKECSGMTSESAPSSPPRVCYHVDDFCSPGTRKILLLWTALPAANAHGTILGYKVSYVPSEHPHLNRTVTTSSLRVTLEVMGAVYDIAVTAYNRAGESPAQRLQVTAGCQQHNVTSVRGLWVPSVPSVRGLWVYSTDGKLWVQWDTDTARPVSEFALERVAAAADPNDPKDPNDPNDPKDPDDSHDSHWTWVEGSGRVPTALAGDIDPKQTYMVRVYPISGRECGPPSSLQANLESGALVAVVGLRVAMVTQQQAVMKWLWQRKRHQTNILQYSLELRSHRGNQSITVTPDMSECSFLSLWANTEYSVHVVARTSDGRTSIDKQDFTTLRRDPQEEAAETIMIVVPLLILVLATGVFSVTSRIVYRKHILLQVADPEQSVAGRWLMSTHVTVADQKVLQAEDLCVTEMQVEEKTCLTTEDNSRANQEADVVNSKNETHERIDYEGINASLTFREGINASLTFREGINASLTFGDNAEGPPTHSNAGYVHSITFPENSDCDECVCAKEKMGDLDRTPRPSIVADVESIPFKANLDYIEGIPVLA</sequence>
<feature type="region of interest" description="Disordered" evidence="2">
    <location>
        <begin position="209"/>
        <end position="238"/>
    </location>
</feature>
<dbReference type="InterPro" id="IPR036116">
    <property type="entry name" value="FN3_sf"/>
</dbReference>
<evidence type="ECO:0000313" key="5">
    <source>
        <dbReference type="Proteomes" id="UP000515152"/>
    </source>
</evidence>
<dbReference type="Proteomes" id="UP000515152">
    <property type="component" value="Chromosome 7"/>
</dbReference>
<keyword evidence="3" id="KW-0812">Transmembrane</keyword>
<evidence type="ECO:0000313" key="6">
    <source>
        <dbReference type="RefSeq" id="XP_031426942.1"/>
    </source>
</evidence>
<feature type="domain" description="Fibronectin type-III" evidence="4">
    <location>
        <begin position="59"/>
        <end position="158"/>
    </location>
</feature>
<evidence type="ECO:0000256" key="2">
    <source>
        <dbReference type="SAM" id="MobiDB-lite"/>
    </source>
</evidence>
<keyword evidence="6" id="KW-0675">Receptor</keyword>
<protein>
    <submittedName>
        <fullName evidence="6">Interleukin-6 receptor subunit beta</fullName>
    </submittedName>
</protein>
<evidence type="ECO:0000256" key="1">
    <source>
        <dbReference type="ARBA" id="ARBA00022737"/>
    </source>
</evidence>
<dbReference type="SUPFAM" id="SSF49265">
    <property type="entry name" value="Fibronectin type III"/>
    <property type="match status" value="2"/>
</dbReference>
<feature type="compositionally biased region" description="Basic and acidic residues" evidence="2">
    <location>
        <begin position="213"/>
        <end position="234"/>
    </location>
</feature>
<keyword evidence="5" id="KW-1185">Reference proteome</keyword>
<feature type="transmembrane region" description="Helical" evidence="3">
    <location>
        <begin position="386"/>
        <end position="405"/>
    </location>
</feature>
<feature type="domain" description="Fibronectin type-III" evidence="4">
    <location>
        <begin position="1"/>
        <end position="57"/>
    </location>
</feature>
<dbReference type="OrthoDB" id="9828391at2759"/>
<keyword evidence="1" id="KW-0677">Repeat</keyword>
<dbReference type="SMART" id="SM00060">
    <property type="entry name" value="FN3"/>
    <property type="match status" value="3"/>
</dbReference>
<gene>
    <name evidence="6" type="primary">LOC116221173</name>
</gene>
<dbReference type="InterPro" id="IPR050991">
    <property type="entry name" value="ECM_Regulatory_Proteins"/>
</dbReference>
<dbReference type="InterPro" id="IPR003961">
    <property type="entry name" value="FN3_dom"/>
</dbReference>
<reference evidence="6" key="1">
    <citation type="submission" date="2025-08" db="UniProtKB">
        <authorList>
            <consortium name="RefSeq"/>
        </authorList>
    </citation>
    <scope>IDENTIFICATION</scope>
</reference>
<dbReference type="PROSITE" id="PS50853">
    <property type="entry name" value="FN3"/>
    <property type="match status" value="3"/>
</dbReference>
<feature type="domain" description="Fibronectin type-III" evidence="4">
    <location>
        <begin position="287"/>
        <end position="377"/>
    </location>
</feature>
<dbReference type="PANTHER" id="PTHR46708">
    <property type="entry name" value="TENASCIN"/>
    <property type="match status" value="1"/>
</dbReference>
<dbReference type="CDD" id="cd00063">
    <property type="entry name" value="FN3"/>
    <property type="match status" value="2"/>
</dbReference>
<name>A0A6P8FUX1_CLUHA</name>
<organism evidence="5 6">
    <name type="scientific">Clupea harengus</name>
    <name type="common">Atlantic herring</name>
    <dbReference type="NCBI Taxonomy" id="7950"/>
    <lineage>
        <taxon>Eukaryota</taxon>
        <taxon>Metazoa</taxon>
        <taxon>Chordata</taxon>
        <taxon>Craniata</taxon>
        <taxon>Vertebrata</taxon>
        <taxon>Euteleostomi</taxon>
        <taxon>Actinopterygii</taxon>
        <taxon>Neopterygii</taxon>
        <taxon>Teleostei</taxon>
        <taxon>Clupei</taxon>
        <taxon>Clupeiformes</taxon>
        <taxon>Clupeoidei</taxon>
        <taxon>Clupeidae</taxon>
        <taxon>Clupea</taxon>
    </lineage>
</organism>
<dbReference type="KEGG" id="char:116221173"/>
<proteinExistence type="predicted"/>
<dbReference type="RefSeq" id="XP_031426942.1">
    <property type="nucleotide sequence ID" value="XM_031571082.1"/>
</dbReference>
<dbReference type="GeneID" id="116221173"/>